<dbReference type="AlphaFoldDB" id="A0A653IG55"/>
<dbReference type="SUPFAM" id="SSF46785">
    <property type="entry name" value="Winged helix' DNA-binding domain"/>
    <property type="match status" value="1"/>
</dbReference>
<proteinExistence type="predicted"/>
<sequence length="137" mass="14862">MINSRLAVAVHILALISSSEGEPLSSEMIASSVNTNPVVIRRLTGLLRKAGLLETQAGRTGAILTKQPENITLLMVYRAVEPKEDLFMMHESPNPDCPIGREIQTTLETTFSRAQQALEAELAAETLADVIHRLGAT</sequence>
<dbReference type="RefSeq" id="WP_159173590.1">
    <property type="nucleotide sequence ID" value="NZ_LR732312.1"/>
</dbReference>
<reference evidence="1 2" key="1">
    <citation type="submission" date="2019-10" db="EMBL/GenBank/DDBJ databases">
        <authorList>
            <person name="Karimi E."/>
        </authorList>
    </citation>
    <scope>NUCLEOTIDE SEQUENCE [LARGE SCALE GENOMIC DNA]</scope>
    <source>
        <strain evidence="1">Exiguobacterium sp. 9Y</strain>
    </source>
</reference>
<dbReference type="Pfam" id="PF02082">
    <property type="entry name" value="Rrf2"/>
    <property type="match status" value="1"/>
</dbReference>
<accession>A0A653IG55</accession>
<dbReference type="InterPro" id="IPR000944">
    <property type="entry name" value="Tscrpt_reg_Rrf2"/>
</dbReference>
<dbReference type="PANTHER" id="PTHR33221">
    <property type="entry name" value="WINGED HELIX-TURN-HELIX TRANSCRIPTIONAL REGULATOR, RRF2 FAMILY"/>
    <property type="match status" value="1"/>
</dbReference>
<name>A0A653IG55_9BACL</name>
<evidence type="ECO:0000313" key="2">
    <source>
        <dbReference type="Proteomes" id="UP000439752"/>
    </source>
</evidence>
<dbReference type="Gene3D" id="1.10.10.10">
    <property type="entry name" value="Winged helix-like DNA-binding domain superfamily/Winged helix DNA-binding domain"/>
    <property type="match status" value="1"/>
</dbReference>
<dbReference type="InterPro" id="IPR036390">
    <property type="entry name" value="WH_DNA-bd_sf"/>
</dbReference>
<dbReference type="InterPro" id="IPR036388">
    <property type="entry name" value="WH-like_DNA-bd_sf"/>
</dbReference>
<dbReference type="GO" id="GO:0005829">
    <property type="term" value="C:cytosol"/>
    <property type="evidence" value="ECO:0007669"/>
    <property type="project" value="TreeGrafter"/>
</dbReference>
<keyword evidence="2" id="KW-1185">Reference proteome</keyword>
<dbReference type="Proteomes" id="UP000439752">
    <property type="component" value="Unassembled WGS sequence"/>
</dbReference>
<dbReference type="FunFam" id="1.10.10.10:FF:000138">
    <property type="entry name" value="Rrf2 family transcriptional regulator"/>
    <property type="match status" value="1"/>
</dbReference>
<dbReference type="PANTHER" id="PTHR33221:SF15">
    <property type="entry name" value="HTH-TYPE TRANSCRIPTIONAL REGULATOR YWGB-RELATED"/>
    <property type="match status" value="1"/>
</dbReference>
<organism evidence="1 2">
    <name type="scientific">Exiguobacterium oxidotolerans</name>
    <dbReference type="NCBI Taxonomy" id="223958"/>
    <lineage>
        <taxon>Bacteria</taxon>
        <taxon>Bacillati</taxon>
        <taxon>Bacillota</taxon>
        <taxon>Bacilli</taxon>
        <taxon>Bacillales</taxon>
        <taxon>Bacillales Family XII. Incertae Sedis</taxon>
        <taxon>Exiguobacterium</taxon>
    </lineage>
</organism>
<dbReference type="PROSITE" id="PS51197">
    <property type="entry name" value="HTH_RRF2_2"/>
    <property type="match status" value="1"/>
</dbReference>
<protein>
    <submittedName>
        <fullName evidence="1">Putative transcriptional regulator</fullName>
    </submittedName>
</protein>
<gene>
    <name evidence="1" type="primary">ywnA</name>
    <name evidence="1" type="ORF">EXIGUO9Y_330027</name>
</gene>
<dbReference type="EMBL" id="CABWKQ010000027">
    <property type="protein sequence ID" value="VWX37603.1"/>
    <property type="molecule type" value="Genomic_DNA"/>
</dbReference>
<dbReference type="GO" id="GO:0003700">
    <property type="term" value="F:DNA-binding transcription factor activity"/>
    <property type="evidence" value="ECO:0007669"/>
    <property type="project" value="TreeGrafter"/>
</dbReference>
<evidence type="ECO:0000313" key="1">
    <source>
        <dbReference type="EMBL" id="VWX37603.1"/>
    </source>
</evidence>